<evidence type="ECO:0000256" key="12">
    <source>
        <dbReference type="ARBA" id="ARBA00023170"/>
    </source>
</evidence>
<evidence type="ECO:0000313" key="20">
    <source>
        <dbReference type="EMBL" id="RWS07410.1"/>
    </source>
</evidence>
<dbReference type="GO" id="GO:0035567">
    <property type="term" value="P:non-canonical Wnt signaling pathway"/>
    <property type="evidence" value="ECO:0007669"/>
    <property type="project" value="TreeGrafter"/>
</dbReference>
<dbReference type="EMBL" id="NCKU01003494">
    <property type="protein sequence ID" value="RWS07410.1"/>
    <property type="molecule type" value="Genomic_DNA"/>
</dbReference>
<evidence type="ECO:0000256" key="4">
    <source>
        <dbReference type="ARBA" id="ARBA00022473"/>
    </source>
</evidence>
<feature type="transmembrane region" description="Helical" evidence="17">
    <location>
        <begin position="421"/>
        <end position="447"/>
    </location>
</feature>
<proteinExistence type="inferred from homology"/>
<comment type="caution">
    <text evidence="20">The sequence shown here is derived from an EMBL/GenBank/DDBJ whole genome shotgun (WGS) entry which is preliminary data.</text>
</comment>
<dbReference type="Proteomes" id="UP000285301">
    <property type="component" value="Unassembled WGS sequence"/>
</dbReference>
<evidence type="ECO:0000256" key="6">
    <source>
        <dbReference type="ARBA" id="ARBA00022692"/>
    </source>
</evidence>
<keyword evidence="13" id="KW-0325">Glycoprotein</keyword>
<reference evidence="20 21" key="1">
    <citation type="journal article" date="2018" name="Gigascience">
        <title>Genomes of trombidid mites reveal novel predicted allergens and laterally-transferred genes associated with secondary metabolism.</title>
        <authorList>
            <person name="Dong X."/>
            <person name="Chaisiri K."/>
            <person name="Xia D."/>
            <person name="Armstrong S.D."/>
            <person name="Fang Y."/>
            <person name="Donnelly M.J."/>
            <person name="Kadowaki T."/>
            <person name="McGarry J.W."/>
            <person name="Darby A.C."/>
            <person name="Makepeace B.L."/>
        </authorList>
    </citation>
    <scope>NUCLEOTIDE SEQUENCE [LARGE SCALE GENOMIC DNA]</scope>
    <source>
        <strain evidence="20">UoL-WK</strain>
    </source>
</reference>
<dbReference type="SMART" id="SM00063">
    <property type="entry name" value="FRI"/>
    <property type="match status" value="1"/>
</dbReference>
<dbReference type="OrthoDB" id="5959102at2759"/>
<evidence type="ECO:0000256" key="11">
    <source>
        <dbReference type="ARBA" id="ARBA00023157"/>
    </source>
</evidence>
<dbReference type="Gene3D" id="1.20.1070.10">
    <property type="entry name" value="Rhodopsin 7-helix transmembrane proteins"/>
    <property type="match status" value="1"/>
</dbReference>
<dbReference type="GO" id="GO:0060070">
    <property type="term" value="P:canonical Wnt signaling pathway"/>
    <property type="evidence" value="ECO:0007669"/>
    <property type="project" value="TreeGrafter"/>
</dbReference>
<gene>
    <name evidence="20" type="ORF">B4U79_13518</name>
</gene>
<evidence type="ECO:0000256" key="15">
    <source>
        <dbReference type="PROSITE-ProRule" id="PRU00090"/>
    </source>
</evidence>
<feature type="domain" description="FZ" evidence="18">
    <location>
        <begin position="39"/>
        <end position="153"/>
    </location>
</feature>
<dbReference type="Gene3D" id="1.10.2000.10">
    <property type="entry name" value="Frizzled cysteine-rich domain"/>
    <property type="match status" value="1"/>
</dbReference>
<dbReference type="Pfam" id="PF01392">
    <property type="entry name" value="Fz"/>
    <property type="match status" value="1"/>
</dbReference>
<comment type="subcellular location">
    <subcellularLocation>
        <location evidence="1">Membrane</location>
        <topology evidence="1">Multi-pass membrane protein</topology>
    </subcellularLocation>
</comment>
<name>A0A3S3NQN7_9ACAR</name>
<keyword evidence="21" id="KW-1185">Reference proteome</keyword>
<evidence type="ECO:0000256" key="1">
    <source>
        <dbReference type="ARBA" id="ARBA00004141"/>
    </source>
</evidence>
<keyword evidence="8 17" id="KW-1133">Transmembrane helix</keyword>
<evidence type="ECO:0000313" key="21">
    <source>
        <dbReference type="Proteomes" id="UP000285301"/>
    </source>
</evidence>
<dbReference type="GO" id="GO:0017147">
    <property type="term" value="F:Wnt-protein binding"/>
    <property type="evidence" value="ECO:0007669"/>
    <property type="project" value="TreeGrafter"/>
</dbReference>
<feature type="transmembrane region" description="Helical" evidence="17">
    <location>
        <begin position="286"/>
        <end position="306"/>
    </location>
</feature>
<comment type="caution">
    <text evidence="15">Lacks conserved residue(s) required for the propagation of feature annotation.</text>
</comment>
<protein>
    <recommendedName>
        <fullName evidence="3">Frizzled-4</fullName>
    </recommendedName>
</protein>
<evidence type="ECO:0000256" key="3">
    <source>
        <dbReference type="ARBA" id="ARBA00018149"/>
    </source>
</evidence>
<dbReference type="InterPro" id="IPR020067">
    <property type="entry name" value="Frizzled_dom"/>
</dbReference>
<dbReference type="CDD" id="cd07448">
    <property type="entry name" value="CRD_FZ4"/>
    <property type="match status" value="1"/>
</dbReference>
<feature type="disulfide bond" evidence="15">
    <location>
        <begin position="84"/>
        <end position="122"/>
    </location>
</feature>
<feature type="compositionally biased region" description="Polar residues" evidence="16">
    <location>
        <begin position="163"/>
        <end position="174"/>
    </location>
</feature>
<evidence type="ECO:0000256" key="16">
    <source>
        <dbReference type="SAM" id="MobiDB-lite"/>
    </source>
</evidence>
<accession>A0A3S3NQN7</accession>
<evidence type="ECO:0000256" key="9">
    <source>
        <dbReference type="ARBA" id="ARBA00023040"/>
    </source>
</evidence>
<dbReference type="PROSITE" id="PS50261">
    <property type="entry name" value="G_PROTEIN_RECEP_F2_4"/>
    <property type="match status" value="1"/>
</dbReference>
<dbReference type="AlphaFoldDB" id="A0A3S3NQN7"/>
<dbReference type="Pfam" id="PF01534">
    <property type="entry name" value="Frizzled"/>
    <property type="match status" value="1"/>
</dbReference>
<organism evidence="20 21">
    <name type="scientific">Dinothrombium tinctorium</name>
    <dbReference type="NCBI Taxonomy" id="1965070"/>
    <lineage>
        <taxon>Eukaryota</taxon>
        <taxon>Metazoa</taxon>
        <taxon>Ecdysozoa</taxon>
        <taxon>Arthropoda</taxon>
        <taxon>Chelicerata</taxon>
        <taxon>Arachnida</taxon>
        <taxon>Acari</taxon>
        <taxon>Acariformes</taxon>
        <taxon>Trombidiformes</taxon>
        <taxon>Prostigmata</taxon>
        <taxon>Anystina</taxon>
        <taxon>Parasitengona</taxon>
        <taxon>Trombidioidea</taxon>
        <taxon>Trombidiidae</taxon>
        <taxon>Dinothrombium</taxon>
    </lineage>
</organism>
<dbReference type="InterPro" id="IPR015526">
    <property type="entry name" value="Frizzled/SFRP"/>
</dbReference>
<keyword evidence="4" id="KW-0217">Developmental protein</keyword>
<evidence type="ECO:0000256" key="17">
    <source>
        <dbReference type="SAM" id="Phobius"/>
    </source>
</evidence>
<evidence type="ECO:0000259" key="19">
    <source>
        <dbReference type="PROSITE" id="PS50261"/>
    </source>
</evidence>
<dbReference type="GO" id="GO:0004930">
    <property type="term" value="F:G protein-coupled receptor activity"/>
    <property type="evidence" value="ECO:0007669"/>
    <property type="project" value="UniProtKB-KW"/>
</dbReference>
<keyword evidence="11 15" id="KW-1015">Disulfide bond</keyword>
<dbReference type="SMART" id="SM01330">
    <property type="entry name" value="Frizzled"/>
    <property type="match status" value="1"/>
</dbReference>
<feature type="disulfide bond" evidence="15">
    <location>
        <begin position="39"/>
        <end position="100"/>
    </location>
</feature>
<feature type="transmembrane region" description="Helical" evidence="17">
    <location>
        <begin position="543"/>
        <end position="564"/>
    </location>
</feature>
<comment type="similarity">
    <text evidence="2">Belongs to the G-protein coupled receptor Fz/Smo family.</text>
</comment>
<dbReference type="InterPro" id="IPR036790">
    <property type="entry name" value="Frizzled_dom_sf"/>
</dbReference>
<keyword evidence="6 17" id="KW-0812">Transmembrane</keyword>
<evidence type="ECO:0000256" key="13">
    <source>
        <dbReference type="ARBA" id="ARBA00023180"/>
    </source>
</evidence>
<dbReference type="InterPro" id="IPR017981">
    <property type="entry name" value="GPCR_2-like_7TM"/>
</dbReference>
<dbReference type="InterPro" id="IPR000539">
    <property type="entry name" value="Frizzled/Smoothened_7TM"/>
</dbReference>
<keyword evidence="10 17" id="KW-0472">Membrane</keyword>
<evidence type="ECO:0000256" key="10">
    <source>
        <dbReference type="ARBA" id="ARBA00023136"/>
    </source>
</evidence>
<feature type="region of interest" description="Disordered" evidence="16">
    <location>
        <begin position="153"/>
        <end position="188"/>
    </location>
</feature>
<dbReference type="GO" id="GO:0005615">
    <property type="term" value="C:extracellular space"/>
    <property type="evidence" value="ECO:0007669"/>
    <property type="project" value="TreeGrafter"/>
</dbReference>
<keyword evidence="14" id="KW-0807">Transducer</keyword>
<dbReference type="InterPro" id="IPR041765">
    <property type="entry name" value="FZ4_CRD"/>
</dbReference>
<dbReference type="PANTHER" id="PTHR11309:SF99">
    <property type="entry name" value="FRIZZLED-4"/>
    <property type="match status" value="1"/>
</dbReference>
<keyword evidence="12" id="KW-0675">Receptor</keyword>
<dbReference type="GO" id="GO:0016020">
    <property type="term" value="C:membrane"/>
    <property type="evidence" value="ECO:0007669"/>
    <property type="project" value="UniProtKB-SubCell"/>
</dbReference>
<feature type="transmembrane region" description="Helical" evidence="17">
    <location>
        <begin position="337"/>
        <end position="362"/>
    </location>
</feature>
<sequence length="615" mass="69422">MKALDLRSLFCADKLALFLFAILTWSAALATGPGMVRSCEPIRIEMCKGFGYNVTGMPNLMGHEMQQDAEMQFQTFTPLIQYGCSSQLKFFLCSVYVPMCTEKIEETIGPCRPLCENVRSRCHPILQEFGFQWPFNCSKFPPENNHKHMCMEGPPPAEHERVQSSTPKTQTNSGRGRKPKPIVPTYKNRGTVNPRKATEITEAPNPSGGEHCSQLKFSSAYYFINSSNSKKCVQSCKADILFTKDNKNFAHIWMIIWSVLCFALSVFAFLTFCIDSKSFKYPEKAIVCISCNYILISLAFFIRLLVGREGVSCRFDSHLDNVSLLVRESLDNISCTVVFALLYFFGISSAIWWVVLALSWFLSVTLRWSPEAIERKCTYFHFAAWGIPALLAIAILVSRSVDADELTGTCFVGSANDNTLMGFVIIPTGIFLLIGSVFLTFGLCSILRNKRQNLTRVCTSFRVRHGSHHSSSSSHNSHPHLLSQQCNCCSLKGDNHAVLMMRIGIFAFIYLLPAIFVFVMNVYEYFYRKDWLLAGNNDRPNVQFFTLKIFMSLVVGCKSGLWVASSKGPFSLWSHLSKRLKKQPLPAYLTANAQKQLIVVDNKHKVFHSRGETRV</sequence>
<keyword evidence="7" id="KW-0732">Signal</keyword>
<dbReference type="PANTHER" id="PTHR11309">
    <property type="entry name" value="FRIZZLED"/>
    <property type="match status" value="1"/>
</dbReference>
<evidence type="ECO:0000256" key="5">
    <source>
        <dbReference type="ARBA" id="ARBA00022687"/>
    </source>
</evidence>
<dbReference type="SUPFAM" id="SSF63501">
    <property type="entry name" value="Frizzled cysteine-rich domain"/>
    <property type="match status" value="1"/>
</dbReference>
<evidence type="ECO:0000256" key="14">
    <source>
        <dbReference type="ARBA" id="ARBA00023224"/>
    </source>
</evidence>
<feature type="transmembrane region" description="Helical" evidence="17">
    <location>
        <begin position="252"/>
        <end position="274"/>
    </location>
</feature>
<keyword evidence="9" id="KW-0297">G-protein coupled receptor</keyword>
<feature type="transmembrane region" description="Helical" evidence="17">
    <location>
        <begin position="503"/>
        <end position="523"/>
    </location>
</feature>
<dbReference type="PRINTS" id="PR00489">
    <property type="entry name" value="FRIZZLED"/>
</dbReference>
<feature type="transmembrane region" description="Helical" evidence="17">
    <location>
        <begin position="382"/>
        <end position="401"/>
    </location>
</feature>
<evidence type="ECO:0000256" key="2">
    <source>
        <dbReference type="ARBA" id="ARBA00008077"/>
    </source>
</evidence>
<keyword evidence="5" id="KW-0879">Wnt signaling pathway</keyword>
<dbReference type="PROSITE" id="PS50038">
    <property type="entry name" value="FZ"/>
    <property type="match status" value="1"/>
</dbReference>
<evidence type="ECO:0000256" key="7">
    <source>
        <dbReference type="ARBA" id="ARBA00022729"/>
    </source>
</evidence>
<dbReference type="STRING" id="1965070.A0A3S3NQN7"/>
<evidence type="ECO:0000259" key="18">
    <source>
        <dbReference type="PROSITE" id="PS50038"/>
    </source>
</evidence>
<feature type="disulfide bond" evidence="15">
    <location>
        <begin position="47"/>
        <end position="93"/>
    </location>
</feature>
<feature type="domain" description="G-protein coupled receptors family 2 profile 2" evidence="19">
    <location>
        <begin position="250"/>
        <end position="571"/>
    </location>
</feature>
<dbReference type="FunFam" id="1.10.2000.10:FF:000008">
    <property type="entry name" value="Frizzled receptor 4"/>
    <property type="match status" value="1"/>
</dbReference>
<evidence type="ECO:0000256" key="8">
    <source>
        <dbReference type="ARBA" id="ARBA00022989"/>
    </source>
</evidence>